<dbReference type="EMBL" id="CAADRA010005277">
    <property type="protein sequence ID" value="VFT88012.1"/>
    <property type="molecule type" value="Genomic_DNA"/>
</dbReference>
<feature type="transmembrane region" description="Helical" evidence="2">
    <location>
        <begin position="64"/>
        <end position="84"/>
    </location>
</feature>
<feature type="compositionally biased region" description="Low complexity" evidence="1">
    <location>
        <begin position="200"/>
        <end position="216"/>
    </location>
</feature>
<evidence type="ECO:0000313" key="3">
    <source>
        <dbReference type="EMBL" id="KAF0698218.1"/>
    </source>
</evidence>
<protein>
    <submittedName>
        <fullName evidence="4">Aste57867_11145 protein</fullName>
    </submittedName>
</protein>
<dbReference type="AlphaFoldDB" id="A0A485KSV1"/>
<evidence type="ECO:0000256" key="2">
    <source>
        <dbReference type="SAM" id="Phobius"/>
    </source>
</evidence>
<dbReference type="EMBL" id="VJMH01005256">
    <property type="protein sequence ID" value="KAF0698218.1"/>
    <property type="molecule type" value="Genomic_DNA"/>
</dbReference>
<feature type="transmembrane region" description="Helical" evidence="2">
    <location>
        <begin position="96"/>
        <end position="115"/>
    </location>
</feature>
<keyword evidence="2" id="KW-0812">Transmembrane</keyword>
<accession>A0A485KSV1</accession>
<gene>
    <name evidence="4" type="primary">Aste57867_11145</name>
    <name evidence="3" type="ORF">As57867_011103</name>
    <name evidence="4" type="ORF">ASTE57867_11145</name>
</gene>
<dbReference type="Proteomes" id="UP000332933">
    <property type="component" value="Unassembled WGS sequence"/>
</dbReference>
<sequence>MEPPATAAAAAAPMRPLAFFKQLVHYLSLGTAFCLVLLSILGFQQLSHTTMNNLDQVEATTSDGCLLFLGVSFGLLLFLGEFKWELFFYFFGFLRYRFGRSILYSVSGIMTILMGRTRSGCTGCTSYTLLIAEGIGLLVVALAQFLSMFIFGNNTAPDKRSLESAKTTLVPSTRETAIDMKSVVVTTERVAEPPKSPFESTAPTPKATPKSPTNSSMPSWMQA</sequence>
<proteinExistence type="predicted"/>
<dbReference type="OrthoDB" id="166514at2759"/>
<reference evidence="4 5" key="1">
    <citation type="submission" date="2019-03" db="EMBL/GenBank/DDBJ databases">
        <authorList>
            <person name="Gaulin E."/>
            <person name="Dumas B."/>
        </authorList>
    </citation>
    <scope>NUCLEOTIDE SEQUENCE [LARGE SCALE GENOMIC DNA]</scope>
    <source>
        <strain evidence="4">CBS 568.67</strain>
    </source>
</reference>
<feature type="region of interest" description="Disordered" evidence="1">
    <location>
        <begin position="188"/>
        <end position="223"/>
    </location>
</feature>
<evidence type="ECO:0000256" key="1">
    <source>
        <dbReference type="SAM" id="MobiDB-lite"/>
    </source>
</evidence>
<feature type="transmembrane region" description="Helical" evidence="2">
    <location>
        <begin position="23"/>
        <end position="43"/>
    </location>
</feature>
<keyword evidence="2" id="KW-1133">Transmembrane helix</keyword>
<reference evidence="3" key="2">
    <citation type="submission" date="2019-06" db="EMBL/GenBank/DDBJ databases">
        <title>Genomics analysis of Aphanomyces spp. identifies a new class of oomycete effector associated with host adaptation.</title>
        <authorList>
            <person name="Gaulin E."/>
        </authorList>
    </citation>
    <scope>NUCLEOTIDE SEQUENCE</scope>
    <source>
        <strain evidence="3">CBS 578.67</strain>
    </source>
</reference>
<name>A0A485KSV1_9STRA</name>
<feature type="transmembrane region" description="Helical" evidence="2">
    <location>
        <begin position="127"/>
        <end position="151"/>
    </location>
</feature>
<keyword evidence="2" id="KW-0472">Membrane</keyword>
<evidence type="ECO:0000313" key="4">
    <source>
        <dbReference type="EMBL" id="VFT88012.1"/>
    </source>
</evidence>
<organism evidence="4 5">
    <name type="scientific">Aphanomyces stellatus</name>
    <dbReference type="NCBI Taxonomy" id="120398"/>
    <lineage>
        <taxon>Eukaryota</taxon>
        <taxon>Sar</taxon>
        <taxon>Stramenopiles</taxon>
        <taxon>Oomycota</taxon>
        <taxon>Saprolegniomycetes</taxon>
        <taxon>Saprolegniales</taxon>
        <taxon>Verrucalvaceae</taxon>
        <taxon>Aphanomyces</taxon>
    </lineage>
</organism>
<keyword evidence="5" id="KW-1185">Reference proteome</keyword>
<evidence type="ECO:0000313" key="5">
    <source>
        <dbReference type="Proteomes" id="UP000332933"/>
    </source>
</evidence>